<keyword evidence="3" id="KW-1185">Reference proteome</keyword>
<dbReference type="AlphaFoldDB" id="G7Z886"/>
<gene>
    <name evidence="2" type="ordered locus">AZOLI_1903</name>
</gene>
<reference evidence="3" key="1">
    <citation type="journal article" date="2011" name="PLoS Genet.">
        <title>Azospirillum genomes reveal transition of bacteria from aquatic to terrestrial environments.</title>
        <authorList>
            <person name="Wisniewski-Dye F."/>
            <person name="Borziak K."/>
            <person name="Khalsa-Moyers G."/>
            <person name="Alexandre G."/>
            <person name="Sukharnikov L.O."/>
            <person name="Wuichet K."/>
            <person name="Hurst G.B."/>
            <person name="McDonald W.H."/>
            <person name="Robertson J.S."/>
            <person name="Barbe V."/>
            <person name="Calteau A."/>
            <person name="Rouy Z."/>
            <person name="Mangenot S."/>
            <person name="Prigent-Combaret C."/>
            <person name="Normand P."/>
            <person name="Boyer M."/>
            <person name="Siguier P."/>
            <person name="Dessaux Y."/>
            <person name="Elmerich C."/>
            <person name="Condemine G."/>
            <person name="Krishnen G."/>
            <person name="Kennedy I."/>
            <person name="Paterson A.H."/>
            <person name="Gonzalez V."/>
            <person name="Mavingui P."/>
            <person name="Zhulin I.B."/>
        </authorList>
    </citation>
    <scope>NUCLEOTIDE SEQUENCE [LARGE SCALE GENOMIC DNA]</scope>
    <source>
        <strain evidence="3">4B</strain>
    </source>
</reference>
<dbReference type="EMBL" id="FQ311868">
    <property type="protein sequence ID" value="CBS87157.1"/>
    <property type="molecule type" value="Genomic_DNA"/>
</dbReference>
<evidence type="ECO:0000313" key="3">
    <source>
        <dbReference type="Proteomes" id="UP000005667"/>
    </source>
</evidence>
<evidence type="ECO:0000313" key="2">
    <source>
        <dbReference type="EMBL" id="CBS87157.1"/>
    </source>
</evidence>
<proteinExistence type="predicted"/>
<evidence type="ECO:0000256" key="1">
    <source>
        <dbReference type="SAM" id="MobiDB-lite"/>
    </source>
</evidence>
<dbReference type="Proteomes" id="UP000005667">
    <property type="component" value="Chromosome"/>
</dbReference>
<feature type="region of interest" description="Disordered" evidence="1">
    <location>
        <begin position="1"/>
        <end position="63"/>
    </location>
</feature>
<dbReference type="KEGG" id="ali:AZOLI_1903"/>
<dbReference type="STRING" id="862719.AZOLI_1903"/>
<organism evidence="2 3">
    <name type="scientific">Azospirillum lipoferum (strain 4B)</name>
    <dbReference type="NCBI Taxonomy" id="862719"/>
    <lineage>
        <taxon>Bacteria</taxon>
        <taxon>Pseudomonadati</taxon>
        <taxon>Pseudomonadota</taxon>
        <taxon>Alphaproteobacteria</taxon>
        <taxon>Rhodospirillales</taxon>
        <taxon>Azospirillaceae</taxon>
        <taxon>Azospirillum</taxon>
    </lineage>
</organism>
<sequence length="63" mass="6662">MSGGVGFDCPHPNPPPLSAGRRPVRSRERGLPPHCKSTLSRKAGEGGTREAGGRGHREEPSHP</sequence>
<accession>G7Z886</accession>
<feature type="compositionally biased region" description="Basic and acidic residues" evidence="1">
    <location>
        <begin position="42"/>
        <end position="63"/>
    </location>
</feature>
<name>G7Z886_AZOL4</name>
<protein>
    <submittedName>
        <fullName evidence="2">Uncharacterized protein</fullName>
    </submittedName>
</protein>
<dbReference type="HOGENOM" id="CLU_2876035_0_0_5"/>